<dbReference type="PANTHER" id="PTHR10683:SF39">
    <property type="entry name" value="TRANSALDOLASE"/>
    <property type="match status" value="1"/>
</dbReference>
<dbReference type="AlphaFoldDB" id="A0AAF0YHG4"/>
<proteinExistence type="predicted"/>
<dbReference type="GO" id="GO:0009052">
    <property type="term" value="P:pentose-phosphate shunt, non-oxidative branch"/>
    <property type="evidence" value="ECO:0007669"/>
    <property type="project" value="TreeGrafter"/>
</dbReference>
<keyword evidence="1" id="KW-0704">Schiff base</keyword>
<reference evidence="2" key="1">
    <citation type="submission" date="2023-10" db="EMBL/GenBank/DDBJ databases">
        <authorList>
            <person name="Noh H."/>
        </authorList>
    </citation>
    <scope>NUCLEOTIDE SEQUENCE</scope>
    <source>
        <strain evidence="2">DUCC4014</strain>
    </source>
</reference>
<evidence type="ECO:0000256" key="1">
    <source>
        <dbReference type="ARBA" id="ARBA00023270"/>
    </source>
</evidence>
<dbReference type="Gene3D" id="3.20.20.70">
    <property type="entry name" value="Aldolase class I"/>
    <property type="match status" value="1"/>
</dbReference>
<dbReference type="Pfam" id="PF00923">
    <property type="entry name" value="TAL_FSA"/>
    <property type="match status" value="1"/>
</dbReference>
<dbReference type="Proteomes" id="UP000827549">
    <property type="component" value="Chromosome 5"/>
</dbReference>
<organism evidence="2 3">
    <name type="scientific">Vanrija pseudolonga</name>
    <dbReference type="NCBI Taxonomy" id="143232"/>
    <lineage>
        <taxon>Eukaryota</taxon>
        <taxon>Fungi</taxon>
        <taxon>Dikarya</taxon>
        <taxon>Basidiomycota</taxon>
        <taxon>Agaricomycotina</taxon>
        <taxon>Tremellomycetes</taxon>
        <taxon>Trichosporonales</taxon>
        <taxon>Trichosporonaceae</taxon>
        <taxon>Vanrija</taxon>
    </lineage>
</organism>
<evidence type="ECO:0000313" key="3">
    <source>
        <dbReference type="Proteomes" id="UP000827549"/>
    </source>
</evidence>
<gene>
    <name evidence="2" type="primary">tal</name>
    <name evidence="2" type="ORF">LOC62_05G007183</name>
</gene>
<dbReference type="GO" id="GO:0005975">
    <property type="term" value="P:carbohydrate metabolic process"/>
    <property type="evidence" value="ECO:0007669"/>
    <property type="project" value="InterPro"/>
</dbReference>
<name>A0AAF0YHG4_9TREE</name>
<dbReference type="EMBL" id="CP086718">
    <property type="protein sequence ID" value="WOO83663.1"/>
    <property type="molecule type" value="Genomic_DNA"/>
</dbReference>
<dbReference type="InterPro" id="IPR013785">
    <property type="entry name" value="Aldolase_TIM"/>
</dbReference>
<sequence length="364" mass="39140">MIAKVQSLLEQLNGALNVDADTYDYDFIAALPITPHDATSNQGFIHQAITDERNREVVEATAKEFGAQGWEVVYANCVARIAAKVTPLISGRVLAQTSPSNAYDEDYVYNHAKLYAAAFNAAGITNDRFCIKIPTTSAGVAAAKRLKADGIATLGTALFSVPQALAAAQADMHAISMYLNEPGAHSSADRWPDVADPATQSPMANRHMQIRAAYDARRKAGQHAPQMKTASYISAAEALASTDLGADHITIGAPILTDLASSATLPPYKKGLWKVPFAQQGDREHWAAWTPGKPSDARMQSLLASDPVSGADWKPTDTALDYTAPGVLDAFNEKDEATRTRLHAALSRFSEQEADSRKFLQALI</sequence>
<accession>A0AAF0YHG4</accession>
<protein>
    <submittedName>
        <fullName evidence="2">Transaldolase</fullName>
    </submittedName>
</protein>
<dbReference type="PANTHER" id="PTHR10683">
    <property type="entry name" value="TRANSALDOLASE"/>
    <property type="match status" value="1"/>
</dbReference>
<dbReference type="InterPro" id="IPR001585">
    <property type="entry name" value="TAL/FSA"/>
</dbReference>
<dbReference type="GO" id="GO:0004801">
    <property type="term" value="F:transaldolase activity"/>
    <property type="evidence" value="ECO:0007669"/>
    <property type="project" value="TreeGrafter"/>
</dbReference>
<dbReference type="GeneID" id="87810357"/>
<dbReference type="RefSeq" id="XP_062629689.1">
    <property type="nucleotide sequence ID" value="XM_062773705.1"/>
</dbReference>
<dbReference type="SUPFAM" id="SSF51569">
    <property type="entry name" value="Aldolase"/>
    <property type="match status" value="1"/>
</dbReference>
<keyword evidence="3" id="KW-1185">Reference proteome</keyword>
<evidence type="ECO:0000313" key="2">
    <source>
        <dbReference type="EMBL" id="WOO83663.1"/>
    </source>
</evidence>